<evidence type="ECO:0000313" key="2">
    <source>
        <dbReference type="Proteomes" id="UP001607302"/>
    </source>
</evidence>
<comment type="caution">
    <text evidence="1">The sequence shown here is derived from an EMBL/GenBank/DDBJ whole genome shotgun (WGS) entry which is preliminary data.</text>
</comment>
<dbReference type="EMBL" id="JAUDFV010000144">
    <property type="protein sequence ID" value="KAL2720815.1"/>
    <property type="molecule type" value="Genomic_DNA"/>
</dbReference>
<proteinExistence type="predicted"/>
<reference evidence="1 2" key="1">
    <citation type="journal article" date="2024" name="Ann. Entomol. Soc. Am.">
        <title>Genomic analyses of the southern and eastern yellowjacket wasps (Hymenoptera: Vespidae) reveal evolutionary signatures of social life.</title>
        <authorList>
            <person name="Catto M.A."/>
            <person name="Caine P.B."/>
            <person name="Orr S.E."/>
            <person name="Hunt B.G."/>
            <person name="Goodisman M.A.D."/>
        </authorList>
    </citation>
    <scope>NUCLEOTIDE SEQUENCE [LARGE SCALE GENOMIC DNA]</scope>
    <source>
        <strain evidence="1">233</strain>
        <tissue evidence="1">Head and thorax</tissue>
    </source>
</reference>
<name>A0ABD2AMC8_VESSQ</name>
<dbReference type="AlphaFoldDB" id="A0ABD2AMC8"/>
<gene>
    <name evidence="1" type="ORF">V1478_009861</name>
</gene>
<protein>
    <submittedName>
        <fullName evidence="1">Uncharacterized protein</fullName>
    </submittedName>
</protein>
<keyword evidence="2" id="KW-1185">Reference proteome</keyword>
<organism evidence="1 2">
    <name type="scientific">Vespula squamosa</name>
    <name type="common">Southern yellow jacket</name>
    <name type="synonym">Wasp</name>
    <dbReference type="NCBI Taxonomy" id="30214"/>
    <lineage>
        <taxon>Eukaryota</taxon>
        <taxon>Metazoa</taxon>
        <taxon>Ecdysozoa</taxon>
        <taxon>Arthropoda</taxon>
        <taxon>Hexapoda</taxon>
        <taxon>Insecta</taxon>
        <taxon>Pterygota</taxon>
        <taxon>Neoptera</taxon>
        <taxon>Endopterygota</taxon>
        <taxon>Hymenoptera</taxon>
        <taxon>Apocrita</taxon>
        <taxon>Aculeata</taxon>
        <taxon>Vespoidea</taxon>
        <taxon>Vespidae</taxon>
        <taxon>Vespinae</taxon>
        <taxon>Vespula</taxon>
    </lineage>
</organism>
<dbReference type="Proteomes" id="UP001607302">
    <property type="component" value="Unassembled WGS sequence"/>
</dbReference>
<sequence>MVSSSSDVWYEITRYNPIKNYFTVFILKIKKVVMEIIVGQQTIKIAAYKLRSRFQKENSCHAYMLHVIPVVV</sequence>
<evidence type="ECO:0000313" key="1">
    <source>
        <dbReference type="EMBL" id="KAL2720815.1"/>
    </source>
</evidence>
<accession>A0ABD2AMC8</accession>